<organism evidence="1 2">
    <name type="scientific">Trichinella pseudospiralis</name>
    <name type="common">Parasitic roundworm</name>
    <dbReference type="NCBI Taxonomy" id="6337"/>
    <lineage>
        <taxon>Eukaryota</taxon>
        <taxon>Metazoa</taxon>
        <taxon>Ecdysozoa</taxon>
        <taxon>Nematoda</taxon>
        <taxon>Enoplea</taxon>
        <taxon>Dorylaimia</taxon>
        <taxon>Trichinellida</taxon>
        <taxon>Trichinellidae</taxon>
        <taxon>Trichinella</taxon>
    </lineage>
</organism>
<accession>A0A0V1F6E5</accession>
<evidence type="ECO:0000313" key="2">
    <source>
        <dbReference type="Proteomes" id="UP000054995"/>
    </source>
</evidence>
<name>A0A0V1F6E5_TRIPS</name>
<comment type="caution">
    <text evidence="1">The sequence shown here is derived from an EMBL/GenBank/DDBJ whole genome shotgun (WGS) entry which is preliminary data.</text>
</comment>
<dbReference type="AlphaFoldDB" id="A0A0V1F6E5"/>
<sequence length="117" mass="13462">MVCSSIGRNSCEEQSFQMMLKQTIWLRTQFETLLLYDCASVEHYFKIYAAYKGINFLVTMKNSTDCDYDCTAVIEMFKNPELLQNKIDWLLTVDDTPLFRTGIAKVIIIDPLGSIKA</sequence>
<keyword evidence="2" id="KW-1185">Reference proteome</keyword>
<dbReference type="EMBL" id="JYDT01000221">
    <property type="protein sequence ID" value="KRY81528.1"/>
    <property type="molecule type" value="Genomic_DNA"/>
</dbReference>
<protein>
    <submittedName>
        <fullName evidence="1">Uncharacterized protein</fullName>
    </submittedName>
</protein>
<gene>
    <name evidence="1" type="ORF">T4D_5044</name>
</gene>
<dbReference type="Proteomes" id="UP000054995">
    <property type="component" value="Unassembled WGS sequence"/>
</dbReference>
<evidence type="ECO:0000313" key="1">
    <source>
        <dbReference type="EMBL" id="KRY81528.1"/>
    </source>
</evidence>
<proteinExistence type="predicted"/>
<reference evidence="1 2" key="1">
    <citation type="submission" date="2015-01" db="EMBL/GenBank/DDBJ databases">
        <title>Evolution of Trichinella species and genotypes.</title>
        <authorList>
            <person name="Korhonen P.K."/>
            <person name="Edoardo P."/>
            <person name="Giuseppe L.R."/>
            <person name="Gasser R.B."/>
        </authorList>
    </citation>
    <scope>NUCLEOTIDE SEQUENCE [LARGE SCALE GENOMIC DNA]</scope>
    <source>
        <strain evidence="1">ISS470</strain>
    </source>
</reference>